<gene>
    <name evidence="2" type="ORF">TSPGSL018_16820</name>
    <name evidence="1" type="ORF">TSPGSL018_2120</name>
</gene>
<sequence length="331" mass="36566">MPLRFNSLARFEASFLGYWSARREVLCPSWILPSWPRLGSACSQERAAEVPTHRAACISAGASDHGATGLSSADIVAEMKRIHLSAKGRGSSADAAWVREQADRAVSSVLGAPECFSAEALTATVNILEKAGAPDQQLLDKVCGEVVRRSREFGHAEITSMLWTIAKAEKLDSEARGRRSLTKLRTKYKGALKALQREILAKANDFEPREIATVLWSYATIDKPAADAFAALGKRVPSVSKQLKPHELSLIVWSYSKLRHVARATTVFAAVERELLKRADDFREQDLSLAAWAFGSRCFLPLPFPHPDDLPYFLTSLFYTEFVPACTRLSE</sequence>
<protein>
    <submittedName>
        <fullName evidence="2">Uncharacterized protein</fullName>
    </submittedName>
</protein>
<organism evidence="2">
    <name type="scientific">Tetraselmis sp. GSL018</name>
    <dbReference type="NCBI Taxonomy" id="582737"/>
    <lineage>
        <taxon>Eukaryota</taxon>
        <taxon>Viridiplantae</taxon>
        <taxon>Chlorophyta</taxon>
        <taxon>core chlorophytes</taxon>
        <taxon>Chlorodendrophyceae</taxon>
        <taxon>Chlorodendrales</taxon>
        <taxon>Chlorodendraceae</taxon>
        <taxon>Tetraselmis</taxon>
    </lineage>
</organism>
<dbReference type="InterPro" id="IPR050870">
    <property type="entry name" value="FAST_kinase"/>
</dbReference>
<dbReference type="GO" id="GO:0003723">
    <property type="term" value="F:RNA binding"/>
    <property type="evidence" value="ECO:0007669"/>
    <property type="project" value="TreeGrafter"/>
</dbReference>
<name>A0A061S443_9CHLO</name>
<dbReference type="GO" id="GO:0035770">
    <property type="term" value="C:ribonucleoprotein granule"/>
    <property type="evidence" value="ECO:0007669"/>
    <property type="project" value="TreeGrafter"/>
</dbReference>
<accession>A0A061S443</accession>
<dbReference type="AlphaFoldDB" id="A0A061S443"/>
<dbReference type="EMBL" id="GBEZ01014751">
    <property type="protein sequence ID" value="JAC71349.1"/>
    <property type="molecule type" value="Transcribed_RNA"/>
</dbReference>
<dbReference type="EMBL" id="GBEZ01007709">
    <property type="protein sequence ID" value="JAC77774.1"/>
    <property type="molecule type" value="Transcribed_RNA"/>
</dbReference>
<dbReference type="PANTHER" id="PTHR21228:SF40">
    <property type="entry name" value="LD45607P"/>
    <property type="match status" value="1"/>
</dbReference>
<evidence type="ECO:0000313" key="1">
    <source>
        <dbReference type="EMBL" id="JAC71349.1"/>
    </source>
</evidence>
<dbReference type="GO" id="GO:0005759">
    <property type="term" value="C:mitochondrial matrix"/>
    <property type="evidence" value="ECO:0007669"/>
    <property type="project" value="TreeGrafter"/>
</dbReference>
<reference evidence="2" key="1">
    <citation type="submission" date="2014-05" db="EMBL/GenBank/DDBJ databases">
        <title>The transcriptome of the halophilic microalga Tetraselmis sp. GSL018 isolated from the Great Salt Lake, Utah.</title>
        <authorList>
            <person name="Jinkerson R.E."/>
            <person name="D'Adamo S."/>
            <person name="Posewitz M.C."/>
        </authorList>
    </citation>
    <scope>NUCLEOTIDE SEQUENCE</scope>
    <source>
        <strain evidence="2">GSL018</strain>
    </source>
</reference>
<dbReference type="GO" id="GO:0000963">
    <property type="term" value="P:mitochondrial RNA processing"/>
    <property type="evidence" value="ECO:0007669"/>
    <property type="project" value="TreeGrafter"/>
</dbReference>
<proteinExistence type="predicted"/>
<evidence type="ECO:0000313" key="2">
    <source>
        <dbReference type="EMBL" id="JAC77774.1"/>
    </source>
</evidence>
<dbReference type="PANTHER" id="PTHR21228">
    <property type="entry name" value="FAST LEU-RICH DOMAIN-CONTAINING"/>
    <property type="match status" value="1"/>
</dbReference>
<dbReference type="GO" id="GO:0044528">
    <property type="term" value="P:regulation of mitochondrial mRNA stability"/>
    <property type="evidence" value="ECO:0007669"/>
    <property type="project" value="TreeGrafter"/>
</dbReference>